<feature type="region of interest" description="Disordered" evidence="4">
    <location>
        <begin position="959"/>
        <end position="985"/>
    </location>
</feature>
<dbReference type="GO" id="GO:0016020">
    <property type="term" value="C:membrane"/>
    <property type="evidence" value="ECO:0007669"/>
    <property type="project" value="TreeGrafter"/>
</dbReference>
<evidence type="ECO:0000256" key="1">
    <source>
        <dbReference type="ARBA" id="ARBA00023098"/>
    </source>
</evidence>
<dbReference type="CDD" id="cd07199">
    <property type="entry name" value="Pat17_PNPLA8_PNPLA9_like"/>
    <property type="match status" value="1"/>
</dbReference>
<dbReference type="STRING" id="701091.M2UFQ3"/>
<dbReference type="OrthoDB" id="194358at2759"/>
<dbReference type="GO" id="GO:0046486">
    <property type="term" value="P:glycerolipid metabolic process"/>
    <property type="evidence" value="ECO:0007669"/>
    <property type="project" value="UniProtKB-ARBA"/>
</dbReference>
<reference evidence="8" key="2">
    <citation type="journal article" date="2013" name="PLoS Genet.">
        <title>Comparative genome structure, secondary metabolite, and effector coding capacity across Cochliobolus pathogens.</title>
        <authorList>
            <person name="Condon B.J."/>
            <person name="Leng Y."/>
            <person name="Wu D."/>
            <person name="Bushley K.E."/>
            <person name="Ohm R.A."/>
            <person name="Otillar R."/>
            <person name="Martin J."/>
            <person name="Schackwitz W."/>
            <person name="Grimwood J."/>
            <person name="MohdZainudin N."/>
            <person name="Xue C."/>
            <person name="Wang R."/>
            <person name="Manning V.A."/>
            <person name="Dhillon B."/>
            <person name="Tu Z.J."/>
            <person name="Steffenson B.J."/>
            <person name="Salamov A."/>
            <person name="Sun H."/>
            <person name="Lowry S."/>
            <person name="LaButti K."/>
            <person name="Han J."/>
            <person name="Copeland A."/>
            <person name="Lindquist E."/>
            <person name="Barry K."/>
            <person name="Schmutz J."/>
            <person name="Baker S.E."/>
            <person name="Ciuffetti L.M."/>
            <person name="Grigoriev I.V."/>
            <person name="Zhong S."/>
            <person name="Turgeon B.G."/>
        </authorList>
    </citation>
    <scope>NUCLEOTIDE SEQUENCE [LARGE SCALE GENOMIC DNA]</scope>
    <source>
        <strain evidence="8">C5 / ATCC 48332 / race O</strain>
    </source>
</reference>
<feature type="active site" description="Nucleophile" evidence="3">
    <location>
        <position position="520"/>
    </location>
</feature>
<feature type="domain" description="PNPLA" evidence="6">
    <location>
        <begin position="480"/>
        <end position="698"/>
    </location>
</feature>
<dbReference type="eggNOG" id="KOG4231">
    <property type="taxonomic scope" value="Eukaryota"/>
</dbReference>
<dbReference type="EMBL" id="KB445584">
    <property type="protein sequence ID" value="EMD86813.1"/>
    <property type="molecule type" value="Genomic_DNA"/>
</dbReference>
<dbReference type="InterPro" id="IPR002641">
    <property type="entry name" value="PNPLA_dom"/>
</dbReference>
<evidence type="ECO:0000259" key="6">
    <source>
        <dbReference type="PROSITE" id="PS51635"/>
    </source>
</evidence>
<name>M2UFQ3_COCH5</name>
<dbReference type="PANTHER" id="PTHR24185">
    <property type="entry name" value="CALCIUM-INDEPENDENT PHOSPHOLIPASE A2-GAMMA"/>
    <property type="match status" value="1"/>
</dbReference>
<sequence>MKSCKHESWLSLHGEEKFLLHCASTLNDIITGLDKPASKSPSLVVMLGSAAKGTLLTDAFPYSRTCVSSEASHGVTLQLDSATAFSDHPILIAHEDISRRSTALAEPAAAPCHRQTVRGLQWEAGSLTEAFDSLHSRLIRPFTDVVCFFSTGTRDVRHQVERMLPWLEQTRDRESSTTAHPRLLFVASSTEKRSEAAVKSHLVELLRTRSKQNKFDSFSHLSVYVKHTSTQTLTDRIKREVDASRNERVRSRTLLNAVHFDILFRQACDHFVSNEQVPFDMIAASRSHRPVSTHLHTYLSVLFDSVDNMEEIIEFAIPFAAGCFVVDNYAYDVPFFNPLQVFTTHYKSYIDAYGNKVLKPSRHGGNLVLLLRSQLVALTEQHFVERSKMLCPNPRTRLLADFQPWLATRKLYKVCLACMQADPQHKLTCGHVVCEKCFIDMGNSPATDPYLYTLNCCPFCSQISEVTVRVKPATAGLRVLSIDGGGIRAAIPIQFLCALENAIGLDIPIQEHFDLAYGTSSGGLVVLALYGLGMRVDESFHLFSQLAARIFRGRSYFGLGIFTALYALVTSWRHGRFPSSDIEGALAELFGEATMLDLQYVSSIGARVGLPVVDADTLDTCLVTSYNGSTSRYNDQEYANISTYRLLRSDDATSEIRIKDAARCTSAAPWYFTPNKIPGLGTFMDGGLSDNNPCMLAVQELHKIAPELRRADHFVSVGTGISTTRKVAKTGFYPSLLFGNSSLQQTAEHYWSENFNGDKRFALMRQIMAASLPGGIASTKKWLHRFNLPVEGELPNLDDFSAIGSLAEAASSYFTADPAVRDLADAALALTFYFELQPGRMPIYERGSYTCYGTIRCRIPGLSPAFCQLMQKLDCLEATFQIQMQVYDAKEKISRWLDRHGNFGKPVCLRVPSFDDELDIRLRLHKDRIHHISASPMTFRTLIDLQMLEWSALKDMHATPRTTSKKRRRDDSPLQPAKRHCSGMP</sequence>
<dbReference type="Gene3D" id="3.40.1090.10">
    <property type="entry name" value="Cytosolic phospholipase A2 catalytic domain"/>
    <property type="match status" value="1"/>
</dbReference>
<keyword evidence="3" id="KW-0378">Hydrolase</keyword>
<keyword evidence="1 3" id="KW-0443">Lipid metabolism</keyword>
<dbReference type="OMA" id="HEDISRR"/>
<keyword evidence="3" id="KW-0442">Lipid degradation</keyword>
<feature type="domain" description="RING-type" evidence="5">
    <location>
        <begin position="415"/>
        <end position="461"/>
    </location>
</feature>
<accession>M2UFQ3</accession>
<dbReference type="PANTHER" id="PTHR24185:SF8">
    <property type="entry name" value="PNPLA DOMAIN-CONTAINING PROTEIN"/>
    <property type="match status" value="1"/>
</dbReference>
<dbReference type="InterPro" id="IPR001841">
    <property type="entry name" value="Znf_RING"/>
</dbReference>
<evidence type="ECO:0000313" key="7">
    <source>
        <dbReference type="EMBL" id="EMD86813.1"/>
    </source>
</evidence>
<keyword evidence="2" id="KW-0863">Zinc-finger</keyword>
<keyword evidence="2" id="KW-0862">Zinc</keyword>
<dbReference type="Proteomes" id="UP000016936">
    <property type="component" value="Unassembled WGS sequence"/>
</dbReference>
<comment type="caution">
    <text evidence="3">Lacks conserved residue(s) required for the propagation of feature annotation.</text>
</comment>
<dbReference type="AlphaFoldDB" id="M2UFQ3"/>
<dbReference type="PROSITE" id="PS50089">
    <property type="entry name" value="ZF_RING_2"/>
    <property type="match status" value="1"/>
</dbReference>
<dbReference type="GO" id="GO:0008270">
    <property type="term" value="F:zinc ion binding"/>
    <property type="evidence" value="ECO:0007669"/>
    <property type="project" value="UniProtKB-KW"/>
</dbReference>
<dbReference type="InterPro" id="IPR016035">
    <property type="entry name" value="Acyl_Trfase/lysoPLipase"/>
</dbReference>
<feature type="active site" description="Proton acceptor" evidence="3">
    <location>
        <position position="685"/>
    </location>
</feature>
<evidence type="ECO:0000259" key="5">
    <source>
        <dbReference type="PROSITE" id="PS50089"/>
    </source>
</evidence>
<dbReference type="Pfam" id="PF01734">
    <property type="entry name" value="Patatin"/>
    <property type="match status" value="1"/>
</dbReference>
<gene>
    <name evidence="7" type="ORF">COCHEDRAFT_1160420</name>
</gene>
<keyword evidence="8" id="KW-1185">Reference proteome</keyword>
<evidence type="ECO:0000256" key="4">
    <source>
        <dbReference type="SAM" id="MobiDB-lite"/>
    </source>
</evidence>
<dbReference type="GO" id="GO:0019369">
    <property type="term" value="P:arachidonate metabolic process"/>
    <property type="evidence" value="ECO:0007669"/>
    <property type="project" value="TreeGrafter"/>
</dbReference>
<reference evidence="7 8" key="1">
    <citation type="journal article" date="2012" name="PLoS Pathog.">
        <title>Diverse lifestyles and strategies of plant pathogenesis encoded in the genomes of eighteen Dothideomycetes fungi.</title>
        <authorList>
            <person name="Ohm R.A."/>
            <person name="Feau N."/>
            <person name="Henrissat B."/>
            <person name="Schoch C.L."/>
            <person name="Horwitz B.A."/>
            <person name="Barry K.W."/>
            <person name="Condon B.J."/>
            <person name="Copeland A.C."/>
            <person name="Dhillon B."/>
            <person name="Glaser F."/>
            <person name="Hesse C.N."/>
            <person name="Kosti I."/>
            <person name="LaButti K."/>
            <person name="Lindquist E.A."/>
            <person name="Lucas S."/>
            <person name="Salamov A.A."/>
            <person name="Bradshaw R.E."/>
            <person name="Ciuffetti L."/>
            <person name="Hamelin R.C."/>
            <person name="Kema G.H.J."/>
            <person name="Lawrence C."/>
            <person name="Scott J.A."/>
            <person name="Spatafora J.W."/>
            <person name="Turgeon B.G."/>
            <person name="de Wit P.J.G.M."/>
            <person name="Zhong S."/>
            <person name="Goodwin S.B."/>
            <person name="Grigoriev I.V."/>
        </authorList>
    </citation>
    <scope>NUCLEOTIDE SEQUENCE [LARGE SCALE GENOMIC DNA]</scope>
    <source>
        <strain evidence="8">C5 / ATCC 48332 / race O</strain>
    </source>
</reference>
<evidence type="ECO:0000313" key="8">
    <source>
        <dbReference type="Proteomes" id="UP000016936"/>
    </source>
</evidence>
<dbReference type="GO" id="GO:0047499">
    <property type="term" value="F:calcium-independent phospholipase A2 activity"/>
    <property type="evidence" value="ECO:0007669"/>
    <property type="project" value="TreeGrafter"/>
</dbReference>
<feature type="short sequence motif" description="GXSXG" evidence="3">
    <location>
        <begin position="518"/>
        <end position="522"/>
    </location>
</feature>
<proteinExistence type="predicted"/>
<dbReference type="SUPFAM" id="SSF52151">
    <property type="entry name" value="FabD/lysophospholipase-like"/>
    <property type="match status" value="1"/>
</dbReference>
<protein>
    <recommendedName>
        <fullName evidence="9">PNPLA domain-containing protein</fullName>
    </recommendedName>
</protein>
<dbReference type="PROSITE" id="PS51635">
    <property type="entry name" value="PNPLA"/>
    <property type="match status" value="1"/>
</dbReference>
<dbReference type="GO" id="GO:0016042">
    <property type="term" value="P:lipid catabolic process"/>
    <property type="evidence" value="ECO:0007669"/>
    <property type="project" value="UniProtKB-UniRule"/>
</dbReference>
<evidence type="ECO:0000256" key="2">
    <source>
        <dbReference type="PROSITE-ProRule" id="PRU00175"/>
    </source>
</evidence>
<feature type="short sequence motif" description="DGA/G" evidence="3">
    <location>
        <begin position="685"/>
        <end position="687"/>
    </location>
</feature>
<keyword evidence="2" id="KW-0479">Metal-binding</keyword>
<dbReference type="HOGENOM" id="CLU_003059_1_1_1"/>
<evidence type="ECO:0000256" key="3">
    <source>
        <dbReference type="PROSITE-ProRule" id="PRU01161"/>
    </source>
</evidence>
<organism evidence="7 8">
    <name type="scientific">Cochliobolus heterostrophus (strain C5 / ATCC 48332 / race O)</name>
    <name type="common">Southern corn leaf blight fungus</name>
    <name type="synonym">Bipolaris maydis</name>
    <dbReference type="NCBI Taxonomy" id="701091"/>
    <lineage>
        <taxon>Eukaryota</taxon>
        <taxon>Fungi</taxon>
        <taxon>Dikarya</taxon>
        <taxon>Ascomycota</taxon>
        <taxon>Pezizomycotina</taxon>
        <taxon>Dothideomycetes</taxon>
        <taxon>Pleosporomycetidae</taxon>
        <taxon>Pleosporales</taxon>
        <taxon>Pleosporineae</taxon>
        <taxon>Pleosporaceae</taxon>
        <taxon>Bipolaris</taxon>
    </lineage>
</organism>
<evidence type="ECO:0008006" key="9">
    <source>
        <dbReference type="Google" id="ProtNLM"/>
    </source>
</evidence>